<reference evidence="1" key="1">
    <citation type="submission" date="2021-11" db="EMBL/GenBank/DDBJ databases">
        <authorList>
            <person name="Herlambang A."/>
            <person name="Guo Y."/>
            <person name="Takashima Y."/>
            <person name="Nishizawa T."/>
        </authorList>
    </citation>
    <scope>NUCLEOTIDE SEQUENCE</scope>
    <source>
        <strain evidence="1">E1425</strain>
    </source>
</reference>
<organism evidence="1 2">
    <name type="scientific">Entomortierella parvispora</name>
    <dbReference type="NCBI Taxonomy" id="205924"/>
    <lineage>
        <taxon>Eukaryota</taxon>
        <taxon>Fungi</taxon>
        <taxon>Fungi incertae sedis</taxon>
        <taxon>Mucoromycota</taxon>
        <taxon>Mortierellomycotina</taxon>
        <taxon>Mortierellomycetes</taxon>
        <taxon>Mortierellales</taxon>
        <taxon>Mortierellaceae</taxon>
        <taxon>Entomortierella</taxon>
    </lineage>
</organism>
<protein>
    <recommendedName>
        <fullName evidence="3">F-box domain-containing protein</fullName>
    </recommendedName>
</protein>
<dbReference type="EMBL" id="BQFW01000008">
    <property type="protein sequence ID" value="GJJ74239.1"/>
    <property type="molecule type" value="Genomic_DNA"/>
</dbReference>
<gene>
    <name evidence="1" type="ORF">EMPS_06597</name>
</gene>
<dbReference type="SUPFAM" id="SSF81383">
    <property type="entry name" value="F-box domain"/>
    <property type="match status" value="1"/>
</dbReference>
<name>A0A9P3HCK7_9FUNG</name>
<comment type="caution">
    <text evidence="1">The sequence shown here is derived from an EMBL/GenBank/DDBJ whole genome shotgun (WGS) entry which is preliminary data.</text>
</comment>
<keyword evidence="2" id="KW-1185">Reference proteome</keyword>
<dbReference type="SUPFAM" id="SSF52047">
    <property type="entry name" value="RNI-like"/>
    <property type="match status" value="1"/>
</dbReference>
<sequence>MDLLEIRLAVAVHLDLSDLAVCVQVCREWHRTFVPFLYEVLICHPLPIYNHYIPREEYFFGQDCTPGTSSDDGPSIYLTDKAYHDEFERAKPPPAVSLLRYGTHVRELDLIMPVPSLYSLAGSAKEIRTLSLQAPTKDDEEWTSYYREEVEQLLDRNNHLRHLDLSCFDGSATSRHLDIFKKKTSCLLLEEIWLEESAIDIVKLVAVIQDCPRLSKLFVINCVLTSDGDEELFPEGESLFPRIEQLELEHNVGISLTGELNWIVRCPSLRELSWNPKKTMWYDATVDMSPLQQCPDLFSLTLGIDSLEDRDLAGVFENCLNLTDLTLMGGRIGNEAFGSLTYRFHKLTSLNIFECCLESWMHWRILRSCSSLVEFSGCVLEMTGIMDGDCISDSDSWACEQSLRRLDLESVIWSKEDASGSNRMMKQLGTLSRLEILTINYVLFERNDNFVKTSLFGEVQVPENLPWKNGRFERWDLEQDDDMRWMTEMWPHLETFTYVGSGGSLWRPPSSSDHL</sequence>
<dbReference type="GO" id="GO:0019005">
    <property type="term" value="C:SCF ubiquitin ligase complex"/>
    <property type="evidence" value="ECO:0007669"/>
    <property type="project" value="TreeGrafter"/>
</dbReference>
<dbReference type="Gene3D" id="3.80.10.10">
    <property type="entry name" value="Ribonuclease Inhibitor"/>
    <property type="match status" value="1"/>
</dbReference>
<dbReference type="InterPro" id="IPR032675">
    <property type="entry name" value="LRR_dom_sf"/>
</dbReference>
<accession>A0A9P3HCK7</accession>
<dbReference type="GO" id="GO:0031146">
    <property type="term" value="P:SCF-dependent proteasomal ubiquitin-dependent protein catabolic process"/>
    <property type="evidence" value="ECO:0007669"/>
    <property type="project" value="TreeGrafter"/>
</dbReference>
<dbReference type="PANTHER" id="PTHR13318">
    <property type="entry name" value="PARTNER OF PAIRED, ISOFORM B-RELATED"/>
    <property type="match status" value="1"/>
</dbReference>
<dbReference type="AlphaFoldDB" id="A0A9P3HCK7"/>
<dbReference type="Proteomes" id="UP000827284">
    <property type="component" value="Unassembled WGS sequence"/>
</dbReference>
<dbReference type="OrthoDB" id="550575at2759"/>
<evidence type="ECO:0000313" key="1">
    <source>
        <dbReference type="EMBL" id="GJJ74239.1"/>
    </source>
</evidence>
<proteinExistence type="predicted"/>
<evidence type="ECO:0000313" key="2">
    <source>
        <dbReference type="Proteomes" id="UP000827284"/>
    </source>
</evidence>
<evidence type="ECO:0008006" key="3">
    <source>
        <dbReference type="Google" id="ProtNLM"/>
    </source>
</evidence>
<reference evidence="1" key="2">
    <citation type="journal article" date="2022" name="Microbiol. Resour. Announc.">
        <title>Whole-Genome Sequence of Entomortierella parvispora E1425, a Mucoromycotan Fungus Associated with Burkholderiaceae-Related Endosymbiotic Bacteria.</title>
        <authorList>
            <person name="Herlambang A."/>
            <person name="Guo Y."/>
            <person name="Takashima Y."/>
            <person name="Narisawa K."/>
            <person name="Ohta H."/>
            <person name="Nishizawa T."/>
        </authorList>
    </citation>
    <scope>NUCLEOTIDE SEQUENCE</scope>
    <source>
        <strain evidence="1">E1425</strain>
    </source>
</reference>
<dbReference type="InterPro" id="IPR036047">
    <property type="entry name" value="F-box-like_dom_sf"/>
</dbReference>